<name>A0A7W8EYB6_STRST</name>
<evidence type="ECO:0000313" key="5">
    <source>
        <dbReference type="EMBL" id="MBB5108701.1"/>
    </source>
</evidence>
<accession>A0A7W8EYB6</accession>
<feature type="domain" description="DUF1707" evidence="3">
    <location>
        <begin position="21"/>
        <end position="72"/>
    </location>
</feature>
<evidence type="ECO:0000259" key="4">
    <source>
        <dbReference type="Pfam" id="PF13828"/>
    </source>
</evidence>
<dbReference type="RefSeq" id="WP_229879051.1">
    <property type="nucleotide sequence ID" value="NZ_BMSQ01000008.1"/>
</dbReference>
<keyword evidence="6" id="KW-1185">Reference proteome</keyword>
<feature type="compositionally biased region" description="Low complexity" evidence="1">
    <location>
        <begin position="1"/>
        <end position="19"/>
    </location>
</feature>
<feature type="transmembrane region" description="Helical" evidence="2">
    <location>
        <begin position="98"/>
        <end position="122"/>
    </location>
</feature>
<evidence type="ECO:0008006" key="7">
    <source>
        <dbReference type="Google" id="ProtNLM"/>
    </source>
</evidence>
<dbReference type="InterPro" id="IPR025241">
    <property type="entry name" value="DUF4190"/>
</dbReference>
<keyword evidence="2" id="KW-0812">Transmembrane</keyword>
<evidence type="ECO:0000259" key="3">
    <source>
        <dbReference type="Pfam" id="PF08044"/>
    </source>
</evidence>
<proteinExistence type="predicted"/>
<keyword evidence="2" id="KW-1133">Transmembrane helix</keyword>
<dbReference type="Pfam" id="PF13828">
    <property type="entry name" value="DUF4190"/>
    <property type="match status" value="1"/>
</dbReference>
<dbReference type="AlphaFoldDB" id="A0A7W8EYB6"/>
<feature type="transmembrane region" description="Helical" evidence="2">
    <location>
        <begin position="142"/>
        <end position="165"/>
    </location>
</feature>
<feature type="region of interest" description="Disordered" evidence="1">
    <location>
        <begin position="1"/>
        <end position="24"/>
    </location>
</feature>
<dbReference type="EMBL" id="JACHJD010000020">
    <property type="protein sequence ID" value="MBB5108701.1"/>
    <property type="molecule type" value="Genomic_DNA"/>
</dbReference>
<evidence type="ECO:0000313" key="6">
    <source>
        <dbReference type="Proteomes" id="UP000549009"/>
    </source>
</evidence>
<evidence type="ECO:0000256" key="2">
    <source>
        <dbReference type="SAM" id="Phobius"/>
    </source>
</evidence>
<dbReference type="InterPro" id="IPR012551">
    <property type="entry name" value="DUF1707_SHOCT-like"/>
</dbReference>
<gene>
    <name evidence="5" type="ORF">FHS40_007823</name>
</gene>
<feature type="domain" description="DUF4190" evidence="4">
    <location>
        <begin position="98"/>
        <end position="158"/>
    </location>
</feature>
<keyword evidence="2" id="KW-0472">Membrane</keyword>
<reference evidence="5 6" key="1">
    <citation type="submission" date="2020-08" db="EMBL/GenBank/DDBJ databases">
        <title>Genomic Encyclopedia of Type Strains, Phase III (KMG-III): the genomes of soil and plant-associated and newly described type strains.</title>
        <authorList>
            <person name="Whitman W."/>
        </authorList>
    </citation>
    <scope>NUCLEOTIDE SEQUENCE [LARGE SCALE GENOMIC DNA]</scope>
    <source>
        <strain evidence="5 6">CECT 3146</strain>
    </source>
</reference>
<evidence type="ECO:0000256" key="1">
    <source>
        <dbReference type="SAM" id="MobiDB-lite"/>
    </source>
</evidence>
<organism evidence="5 6">
    <name type="scientific">Streptomyces spectabilis</name>
    <dbReference type="NCBI Taxonomy" id="68270"/>
    <lineage>
        <taxon>Bacteria</taxon>
        <taxon>Bacillati</taxon>
        <taxon>Actinomycetota</taxon>
        <taxon>Actinomycetes</taxon>
        <taxon>Kitasatosporales</taxon>
        <taxon>Streptomycetaceae</taxon>
        <taxon>Streptomyces</taxon>
    </lineage>
</organism>
<sequence>MTNPSWQPAPWPGQQGQPSMLAGHSDRERAVDVLRAGFAEGRLQQDEYERRVERAYQARTVGELGLLVADLPQGPSGFPQGPPAVPTFMAAPPVNGKATAAMVCGIATFFTFGASGVPAVVLGHIARAEIRRTHEGGDGQAVAGLALGWLSIVGWALLLLLVVAASGG</sequence>
<dbReference type="Proteomes" id="UP000549009">
    <property type="component" value="Unassembled WGS sequence"/>
</dbReference>
<protein>
    <recommendedName>
        <fullName evidence="7">DUF1707 and DUF4190 domain-containing protein</fullName>
    </recommendedName>
</protein>
<dbReference type="PANTHER" id="PTHR40763">
    <property type="entry name" value="MEMBRANE PROTEIN-RELATED"/>
    <property type="match status" value="1"/>
</dbReference>
<comment type="caution">
    <text evidence="5">The sequence shown here is derived from an EMBL/GenBank/DDBJ whole genome shotgun (WGS) entry which is preliminary data.</text>
</comment>
<dbReference type="PANTHER" id="PTHR40763:SF4">
    <property type="entry name" value="DUF1707 DOMAIN-CONTAINING PROTEIN"/>
    <property type="match status" value="1"/>
</dbReference>
<dbReference type="Pfam" id="PF08044">
    <property type="entry name" value="DUF1707"/>
    <property type="match status" value="1"/>
</dbReference>